<evidence type="ECO:0000313" key="1">
    <source>
        <dbReference type="EMBL" id="GGO62868.1"/>
    </source>
</evidence>
<dbReference type="AlphaFoldDB" id="A0A918DG21"/>
<dbReference type="RefSeq" id="WP_189122632.1">
    <property type="nucleotide sequence ID" value="NZ_BMNH01000002.1"/>
</dbReference>
<evidence type="ECO:0008006" key="3">
    <source>
        <dbReference type="Google" id="ProtNLM"/>
    </source>
</evidence>
<proteinExistence type="predicted"/>
<name>A0A918DG21_9ACTN</name>
<sequence>MMIGSRLKRLDQLIEDTFEAVFAEAGVSRRQWQALNVISRGPTGESELHLALKPFWGSGDTAAGVLTELSARGWIAHDTAGSHTLTPEGRTEHQAISDRVQDIRAQMTHDITPSEYDQLMNVLERMTRNLEAGNAR</sequence>
<reference evidence="1" key="1">
    <citation type="journal article" date="2014" name="Int. J. Syst. Evol. Microbiol.">
        <title>Complete genome sequence of Corynebacterium casei LMG S-19264T (=DSM 44701T), isolated from a smear-ripened cheese.</title>
        <authorList>
            <consortium name="US DOE Joint Genome Institute (JGI-PGF)"/>
            <person name="Walter F."/>
            <person name="Albersmeier A."/>
            <person name="Kalinowski J."/>
            <person name="Ruckert C."/>
        </authorList>
    </citation>
    <scope>NUCLEOTIDE SEQUENCE</scope>
    <source>
        <strain evidence="1">CGMCC 4.7368</strain>
    </source>
</reference>
<evidence type="ECO:0000313" key="2">
    <source>
        <dbReference type="Proteomes" id="UP000646523"/>
    </source>
</evidence>
<dbReference type="EMBL" id="BMNH01000002">
    <property type="protein sequence ID" value="GGO62868.1"/>
    <property type="molecule type" value="Genomic_DNA"/>
</dbReference>
<keyword evidence="2" id="KW-1185">Reference proteome</keyword>
<reference evidence="1" key="2">
    <citation type="submission" date="2020-09" db="EMBL/GenBank/DDBJ databases">
        <authorList>
            <person name="Sun Q."/>
            <person name="Zhou Y."/>
        </authorList>
    </citation>
    <scope>NUCLEOTIDE SEQUENCE</scope>
    <source>
        <strain evidence="1">CGMCC 4.7368</strain>
    </source>
</reference>
<gene>
    <name evidence="1" type="ORF">GCM10012289_08440</name>
</gene>
<dbReference type="InterPro" id="IPR036388">
    <property type="entry name" value="WH-like_DNA-bd_sf"/>
</dbReference>
<comment type="caution">
    <text evidence="1">The sequence shown here is derived from an EMBL/GenBank/DDBJ whole genome shotgun (WGS) entry which is preliminary data.</text>
</comment>
<dbReference type="SUPFAM" id="SSF46785">
    <property type="entry name" value="Winged helix' DNA-binding domain"/>
    <property type="match status" value="1"/>
</dbReference>
<organism evidence="1 2">
    <name type="scientific">Nonomuraea cavernae</name>
    <dbReference type="NCBI Taxonomy" id="2045107"/>
    <lineage>
        <taxon>Bacteria</taxon>
        <taxon>Bacillati</taxon>
        <taxon>Actinomycetota</taxon>
        <taxon>Actinomycetes</taxon>
        <taxon>Streptosporangiales</taxon>
        <taxon>Streptosporangiaceae</taxon>
        <taxon>Nonomuraea</taxon>
    </lineage>
</organism>
<dbReference type="Proteomes" id="UP000646523">
    <property type="component" value="Unassembled WGS sequence"/>
</dbReference>
<protein>
    <recommendedName>
        <fullName evidence="3">MarR family transcriptional regulator</fullName>
    </recommendedName>
</protein>
<dbReference type="Gene3D" id="1.10.10.10">
    <property type="entry name" value="Winged helix-like DNA-binding domain superfamily/Winged helix DNA-binding domain"/>
    <property type="match status" value="1"/>
</dbReference>
<accession>A0A918DG21</accession>
<dbReference type="InterPro" id="IPR036390">
    <property type="entry name" value="WH_DNA-bd_sf"/>
</dbReference>